<dbReference type="AlphaFoldDB" id="A0A0R0AAC3"/>
<feature type="signal peptide" evidence="4">
    <location>
        <begin position="1"/>
        <end position="22"/>
    </location>
</feature>
<dbReference type="Gene3D" id="3.10.20.310">
    <property type="entry name" value="membrane protein fhac"/>
    <property type="match status" value="1"/>
</dbReference>
<comment type="caution">
    <text evidence="8">The sequence shown here is derived from an EMBL/GenBank/DDBJ whole genome shotgun (WGS) entry which is preliminary data.</text>
</comment>
<gene>
    <name evidence="8" type="ORF">ARC20_02070</name>
</gene>
<feature type="domain" description="Polypeptide-transport-associated ShlB-type" evidence="6">
    <location>
        <begin position="75"/>
        <end position="154"/>
    </location>
</feature>
<evidence type="ECO:0000256" key="4">
    <source>
        <dbReference type="SAM" id="SignalP"/>
    </source>
</evidence>
<keyword evidence="1" id="KW-1134">Transmembrane beta strand</keyword>
<dbReference type="STRING" id="676599.ARC20_02070"/>
<feature type="domain" description="ShlB POTRA" evidence="7">
    <location>
        <begin position="156"/>
        <end position="209"/>
    </location>
</feature>
<evidence type="ECO:0000256" key="1">
    <source>
        <dbReference type="ARBA" id="ARBA00022452"/>
    </source>
</evidence>
<evidence type="ECO:0000313" key="8">
    <source>
        <dbReference type="EMBL" id="KRG37736.1"/>
    </source>
</evidence>
<keyword evidence="1" id="KW-0472">Membrane</keyword>
<accession>A0A0R0AAC3</accession>
<protein>
    <recommendedName>
        <fullName evidence="10">POTRA domain-containing protein</fullName>
    </recommendedName>
</protein>
<dbReference type="InterPro" id="IPR051544">
    <property type="entry name" value="TPS_OM_transporter"/>
</dbReference>
<evidence type="ECO:0000313" key="9">
    <source>
        <dbReference type="Proteomes" id="UP000051802"/>
    </source>
</evidence>
<dbReference type="Pfam" id="PF08479">
    <property type="entry name" value="POTRA_2"/>
    <property type="match status" value="1"/>
</dbReference>
<organism evidence="8 9">
    <name type="scientific">Stenotrophomonas panacihumi</name>
    <dbReference type="NCBI Taxonomy" id="676599"/>
    <lineage>
        <taxon>Bacteria</taxon>
        <taxon>Pseudomonadati</taxon>
        <taxon>Pseudomonadota</taxon>
        <taxon>Gammaproteobacteria</taxon>
        <taxon>Lysobacterales</taxon>
        <taxon>Lysobacteraceae</taxon>
        <taxon>Stenotrophomonas</taxon>
    </lineage>
</organism>
<keyword evidence="2" id="KW-0812">Transmembrane</keyword>
<dbReference type="PIRSF" id="PIRSF029745">
    <property type="entry name" value="FhaC"/>
    <property type="match status" value="1"/>
</dbReference>
<dbReference type="PANTHER" id="PTHR34597:SF3">
    <property type="entry name" value="OUTER MEMBRANE TRANSPORTER CDIB"/>
    <property type="match status" value="1"/>
</dbReference>
<keyword evidence="3" id="KW-0998">Cell outer membrane</keyword>
<dbReference type="GO" id="GO:0008320">
    <property type="term" value="F:protein transmembrane transporter activity"/>
    <property type="evidence" value="ECO:0007669"/>
    <property type="project" value="TreeGrafter"/>
</dbReference>
<evidence type="ECO:0008006" key="10">
    <source>
        <dbReference type="Google" id="ProtNLM"/>
    </source>
</evidence>
<dbReference type="InterPro" id="IPR035251">
    <property type="entry name" value="ShlB_POTRA"/>
</dbReference>
<proteinExistence type="predicted"/>
<dbReference type="GO" id="GO:0098046">
    <property type="term" value="C:type V protein secretion system complex"/>
    <property type="evidence" value="ECO:0007669"/>
    <property type="project" value="TreeGrafter"/>
</dbReference>
<evidence type="ECO:0000256" key="3">
    <source>
        <dbReference type="ARBA" id="ARBA00023237"/>
    </source>
</evidence>
<sequence>MGGALSAALSLVAFGGASPLQAQPAEPAAQLQRQQEERERQLREQLEVPADVRRDDGWTARRFKRLPAMPESPCFHIARIVLAGEGSTRFNWALKAASPRADRALGRCLGTTGINVVIARVQDAVVARGYITTRVLAGPQDLTTGTLVLTVVPGHVRAVRFAGPAPRHASLRNAVPAGAGALLNLRDVEQGLENLQRVPSATADIRIEPAQGDTAGPGDSTLVVAWSQRRPWRGSVSIDDAGSQATGKLQANATLARDNPLGWHDLFYLNAGHDVFNGSGKGSGNWTAHYDVPLRRWLFGATAGGYDYRQTVAGAFEDYVYRGRSDNTELRASLLLHRNARSRLNLYGYGWRRAGRHYIDDTEVRVQRRATAGWAVGLEWRQFIGEGSLEAGMGYRRGTGAFHALHAPEEAFGEGSSRMRLLSADARLSMPFRLGKQSLRYLGSWRAQWNHTALVPQDRFAIGGRYSVRGFDGEISLTGDRGWWLRNEAELALGGGQAFYLGLDYGHVAGGAAVRWQPGDHLAGAAIGLRGRWRALAWDGFFATPVSKPDRFPTPPLTTGVSVSAVF</sequence>
<evidence type="ECO:0000256" key="2">
    <source>
        <dbReference type="ARBA" id="ARBA00022692"/>
    </source>
</evidence>
<name>A0A0R0AAC3_9GAMM</name>
<keyword evidence="4" id="KW-0732">Signal</keyword>
<evidence type="ECO:0000259" key="7">
    <source>
        <dbReference type="Pfam" id="PF17287"/>
    </source>
</evidence>
<dbReference type="PANTHER" id="PTHR34597">
    <property type="entry name" value="SLR1661 PROTEIN"/>
    <property type="match status" value="1"/>
</dbReference>
<feature type="domain" description="Haemolysin activator HlyB C-terminal" evidence="5">
    <location>
        <begin position="218"/>
        <end position="531"/>
    </location>
</feature>
<dbReference type="InterPro" id="IPR013686">
    <property type="entry name" value="Polypept-transport_assoc_ShlB"/>
</dbReference>
<dbReference type="Pfam" id="PF17287">
    <property type="entry name" value="POTRA_3"/>
    <property type="match status" value="1"/>
</dbReference>
<keyword evidence="9" id="KW-1185">Reference proteome</keyword>
<dbReference type="Pfam" id="PF03865">
    <property type="entry name" value="ShlB"/>
    <property type="match status" value="1"/>
</dbReference>
<dbReference type="InterPro" id="IPR027282">
    <property type="entry name" value="TPS"/>
</dbReference>
<dbReference type="Gene3D" id="2.40.160.50">
    <property type="entry name" value="membrane protein fhac: a member of the omp85/tpsb transporter family"/>
    <property type="match status" value="1"/>
</dbReference>
<dbReference type="GO" id="GO:0046819">
    <property type="term" value="P:protein secretion by the type V secretion system"/>
    <property type="evidence" value="ECO:0007669"/>
    <property type="project" value="TreeGrafter"/>
</dbReference>
<dbReference type="Proteomes" id="UP000051802">
    <property type="component" value="Unassembled WGS sequence"/>
</dbReference>
<dbReference type="EMBL" id="LLXU01000131">
    <property type="protein sequence ID" value="KRG37736.1"/>
    <property type="molecule type" value="Genomic_DNA"/>
</dbReference>
<dbReference type="InterPro" id="IPR005565">
    <property type="entry name" value="Hemolysn_activator_HlyB_C"/>
</dbReference>
<feature type="chain" id="PRO_5006390488" description="POTRA domain-containing protein" evidence="4">
    <location>
        <begin position="23"/>
        <end position="567"/>
    </location>
</feature>
<reference evidence="8 9" key="1">
    <citation type="submission" date="2015-10" db="EMBL/GenBank/DDBJ databases">
        <title>Genome sequencing and analysis of members of genus Stenotrophomonas.</title>
        <authorList>
            <person name="Patil P.P."/>
            <person name="Midha S."/>
            <person name="Patil P.B."/>
        </authorList>
    </citation>
    <scope>NUCLEOTIDE SEQUENCE [LARGE SCALE GENOMIC DNA]</scope>
    <source>
        <strain evidence="8 9">JCM 16536</strain>
    </source>
</reference>
<evidence type="ECO:0000259" key="6">
    <source>
        <dbReference type="Pfam" id="PF08479"/>
    </source>
</evidence>
<evidence type="ECO:0000259" key="5">
    <source>
        <dbReference type="Pfam" id="PF03865"/>
    </source>
</evidence>